<keyword evidence="4" id="KW-1185">Reference proteome</keyword>
<name>A0A8R1TM73_ONCVO</name>
<dbReference type="GO" id="GO:0005634">
    <property type="term" value="C:nucleus"/>
    <property type="evidence" value="ECO:0007669"/>
    <property type="project" value="TreeGrafter"/>
</dbReference>
<organism evidence="3 4">
    <name type="scientific">Onchocerca volvulus</name>
    <dbReference type="NCBI Taxonomy" id="6282"/>
    <lineage>
        <taxon>Eukaryota</taxon>
        <taxon>Metazoa</taxon>
        <taxon>Ecdysozoa</taxon>
        <taxon>Nematoda</taxon>
        <taxon>Chromadorea</taxon>
        <taxon>Rhabditida</taxon>
        <taxon>Spirurina</taxon>
        <taxon>Spiruromorpha</taxon>
        <taxon>Filarioidea</taxon>
        <taxon>Onchocercidae</taxon>
        <taxon>Onchocerca</taxon>
    </lineage>
</organism>
<dbReference type="AlphaFoldDB" id="A0A8R1TM73"/>
<keyword evidence="1" id="KW-0175">Coiled coil</keyword>
<evidence type="ECO:0000259" key="2">
    <source>
        <dbReference type="SMART" id="SM01083"/>
    </source>
</evidence>
<feature type="coiled-coil region" evidence="1">
    <location>
        <begin position="69"/>
        <end position="96"/>
    </location>
</feature>
<dbReference type="EMBL" id="CMVM020000391">
    <property type="status" value="NOT_ANNOTATED_CDS"/>
    <property type="molecule type" value="Genomic_DNA"/>
</dbReference>
<protein>
    <submittedName>
        <fullName evidence="3">Cir_N domain-containing protein</fullName>
    </submittedName>
</protein>
<dbReference type="PANTHER" id="PTHR13151">
    <property type="entry name" value="CBF1 INTERACTING COREPRESSOR CIR"/>
    <property type="match status" value="1"/>
</dbReference>
<feature type="domain" description="CBF1-interacting co-repressor CIR N-terminal" evidence="2">
    <location>
        <begin position="53"/>
        <end position="89"/>
    </location>
</feature>
<sequence length="207" mass="24585">MEKKRQEELRIAYEREQEVLNNKAFIGDEKACFHLCKKDAPPRPQNQTEIQMDLHPSSLRNIKKAWQARQKDEMEKKRQEELRIAYEREQEVLNNKALLGDEKACMGLSFMYDAPPGLNKKEEDKAKPKFKWQRKYNGPREDWAKNNDAITDQPLGRQMRNVVGMNERYFDASDFGSTNDQRNYYILYCFMRKSRRILISTLVLCPV</sequence>
<dbReference type="EnsemblMetazoa" id="OVOC12032.1">
    <property type="protein sequence ID" value="OVOC12032.1"/>
    <property type="gene ID" value="WBGene00248841"/>
</dbReference>
<evidence type="ECO:0000313" key="4">
    <source>
        <dbReference type="Proteomes" id="UP000024404"/>
    </source>
</evidence>
<dbReference type="SMART" id="SM01083">
    <property type="entry name" value="Cir_N"/>
    <property type="match status" value="1"/>
</dbReference>
<accession>A0A8R1TM73</accession>
<evidence type="ECO:0000313" key="3">
    <source>
        <dbReference type="EnsemblMetazoa" id="OVOC12032.1"/>
    </source>
</evidence>
<reference evidence="4" key="1">
    <citation type="submission" date="2013-10" db="EMBL/GenBank/DDBJ databases">
        <title>Genome sequencing of Onchocerca volvulus.</title>
        <authorList>
            <person name="Cotton J."/>
            <person name="Tsai J."/>
            <person name="Stanley E."/>
            <person name="Tracey A."/>
            <person name="Holroyd N."/>
            <person name="Lustigman S."/>
            <person name="Berriman M."/>
        </authorList>
    </citation>
    <scope>NUCLEOTIDE SEQUENCE</scope>
</reference>
<dbReference type="PANTHER" id="PTHR13151:SF2">
    <property type="entry name" value="COREPRESSOR INTERACTING WITH RBPJ 1"/>
    <property type="match status" value="1"/>
</dbReference>
<reference evidence="3" key="2">
    <citation type="submission" date="2022-06" db="UniProtKB">
        <authorList>
            <consortium name="EnsemblMetazoa"/>
        </authorList>
    </citation>
    <scope>IDENTIFICATION</scope>
</reference>
<evidence type="ECO:0000256" key="1">
    <source>
        <dbReference type="SAM" id="Coils"/>
    </source>
</evidence>
<dbReference type="GO" id="GO:0003714">
    <property type="term" value="F:transcription corepressor activity"/>
    <property type="evidence" value="ECO:0007669"/>
    <property type="project" value="InterPro"/>
</dbReference>
<dbReference type="InterPro" id="IPR040014">
    <property type="entry name" value="CIR1"/>
</dbReference>
<dbReference type="Pfam" id="PF10197">
    <property type="entry name" value="Cir_N"/>
    <property type="match status" value="1"/>
</dbReference>
<proteinExistence type="predicted"/>
<dbReference type="InterPro" id="IPR019339">
    <property type="entry name" value="CIR_N_dom"/>
</dbReference>
<dbReference type="Proteomes" id="UP000024404">
    <property type="component" value="Unassembled WGS sequence"/>
</dbReference>